<keyword evidence="7" id="KW-1185">Reference proteome</keyword>
<keyword evidence="3" id="KW-0547">Nucleotide-binding</keyword>
<dbReference type="SUPFAM" id="SSF52540">
    <property type="entry name" value="P-loop containing nucleoside triphosphate hydrolases"/>
    <property type="match status" value="1"/>
</dbReference>
<organism evidence="6 7">
    <name type="scientific">Amedibacillus dolichus</name>
    <dbReference type="NCBI Taxonomy" id="31971"/>
    <lineage>
        <taxon>Bacteria</taxon>
        <taxon>Bacillati</taxon>
        <taxon>Bacillota</taxon>
        <taxon>Erysipelotrichia</taxon>
        <taxon>Erysipelotrichales</taxon>
        <taxon>Erysipelotrichaceae</taxon>
        <taxon>Amedibacillus</taxon>
    </lineage>
</organism>
<dbReference type="InterPro" id="IPR003593">
    <property type="entry name" value="AAA+_ATPase"/>
</dbReference>
<dbReference type="RefSeq" id="WP_289607826.1">
    <property type="nucleotide sequence ID" value="NZ_JAUDCG010000026.1"/>
</dbReference>
<gene>
    <name evidence="6" type="ORF">QUV96_06930</name>
</gene>
<dbReference type="PROSITE" id="PS50893">
    <property type="entry name" value="ABC_TRANSPORTER_2"/>
    <property type="match status" value="1"/>
</dbReference>
<reference evidence="6 7" key="1">
    <citation type="submission" date="2023-06" db="EMBL/GenBank/DDBJ databases">
        <title>Identification and characterization of horizontal gene transfer across gut microbiota members of farm animals based on homology search.</title>
        <authorList>
            <person name="Schwarzerova J."/>
            <person name="Nykrynova M."/>
            <person name="Jureckova K."/>
            <person name="Cejkova D."/>
            <person name="Rychlik I."/>
        </authorList>
    </citation>
    <scope>NUCLEOTIDE SEQUENCE [LARGE SCALE GENOMIC DNA]</scope>
    <source>
        <strain evidence="6 7">ET39</strain>
    </source>
</reference>
<evidence type="ECO:0000313" key="7">
    <source>
        <dbReference type="Proteomes" id="UP001529340"/>
    </source>
</evidence>
<keyword evidence="2" id="KW-0813">Transport</keyword>
<proteinExistence type="inferred from homology"/>
<dbReference type="PANTHER" id="PTHR43335">
    <property type="entry name" value="ABC TRANSPORTER, ATP-BINDING PROTEIN"/>
    <property type="match status" value="1"/>
</dbReference>
<evidence type="ECO:0000256" key="1">
    <source>
        <dbReference type="ARBA" id="ARBA00005417"/>
    </source>
</evidence>
<dbReference type="PROSITE" id="PS00211">
    <property type="entry name" value="ABC_TRANSPORTER_1"/>
    <property type="match status" value="1"/>
</dbReference>
<keyword evidence="4 6" id="KW-0067">ATP-binding</keyword>
<dbReference type="SMART" id="SM00382">
    <property type="entry name" value="AAA"/>
    <property type="match status" value="1"/>
</dbReference>
<evidence type="ECO:0000313" key="6">
    <source>
        <dbReference type="EMBL" id="MDM8157367.1"/>
    </source>
</evidence>
<dbReference type="Proteomes" id="UP001529340">
    <property type="component" value="Unassembled WGS sequence"/>
</dbReference>
<feature type="domain" description="ABC transporter" evidence="5">
    <location>
        <begin position="6"/>
        <end position="233"/>
    </location>
</feature>
<evidence type="ECO:0000256" key="3">
    <source>
        <dbReference type="ARBA" id="ARBA00022741"/>
    </source>
</evidence>
<dbReference type="Gene3D" id="3.40.50.300">
    <property type="entry name" value="P-loop containing nucleotide triphosphate hydrolases"/>
    <property type="match status" value="1"/>
</dbReference>
<dbReference type="Pfam" id="PF00005">
    <property type="entry name" value="ABC_tran"/>
    <property type="match status" value="1"/>
</dbReference>
<comment type="similarity">
    <text evidence="1">Belongs to the ABC transporter superfamily.</text>
</comment>
<comment type="caution">
    <text evidence="6">The sequence shown here is derived from an EMBL/GenBank/DDBJ whole genome shotgun (WGS) entry which is preliminary data.</text>
</comment>
<reference evidence="6 7" key="3">
    <citation type="submission" date="2023-06" db="EMBL/GenBank/DDBJ databases">
        <authorList>
            <person name="Zeman M."/>
            <person name="Kubasova T."/>
            <person name="Jahodarova E."/>
            <person name="Nykrynova M."/>
            <person name="Rychlik I."/>
        </authorList>
    </citation>
    <scope>NUCLEOTIDE SEQUENCE [LARGE SCALE GENOMIC DNA]</scope>
    <source>
        <strain evidence="6 7">ET39</strain>
    </source>
</reference>
<dbReference type="InterPro" id="IPR027417">
    <property type="entry name" value="P-loop_NTPase"/>
</dbReference>
<evidence type="ECO:0000256" key="2">
    <source>
        <dbReference type="ARBA" id="ARBA00022448"/>
    </source>
</evidence>
<dbReference type="EMBL" id="JAUDCG010000026">
    <property type="protein sequence ID" value="MDM8157367.1"/>
    <property type="molecule type" value="Genomic_DNA"/>
</dbReference>
<evidence type="ECO:0000259" key="5">
    <source>
        <dbReference type="PROSITE" id="PS50893"/>
    </source>
</evidence>
<dbReference type="GO" id="GO:0005524">
    <property type="term" value="F:ATP binding"/>
    <property type="evidence" value="ECO:0007669"/>
    <property type="project" value="UniProtKB-KW"/>
</dbReference>
<evidence type="ECO:0000256" key="4">
    <source>
        <dbReference type="ARBA" id="ARBA00022840"/>
    </source>
</evidence>
<protein>
    <submittedName>
        <fullName evidence="6">ATP-binding cassette domain-containing protein</fullName>
    </submittedName>
</protein>
<name>A0ABT7UCK9_9FIRM</name>
<dbReference type="PANTHER" id="PTHR43335:SF8">
    <property type="entry name" value="ABC TRANSPORTER, ATP-BINDING PROTEIN"/>
    <property type="match status" value="1"/>
</dbReference>
<reference evidence="7" key="2">
    <citation type="submission" date="2023-06" db="EMBL/GenBank/DDBJ databases">
        <title>Identification and characterization of horizontal gene transfer across gut microbiota members of farm animals based on homology search.</title>
        <authorList>
            <person name="Zeman M."/>
            <person name="Kubasova T."/>
            <person name="Jahodarova E."/>
            <person name="Nykrynova M."/>
            <person name="Rychlik I."/>
        </authorList>
    </citation>
    <scope>NUCLEOTIDE SEQUENCE [LARGE SCALE GENOMIC DNA]</scope>
    <source>
        <strain evidence="7">ET39</strain>
    </source>
</reference>
<accession>A0ABT7UCK9</accession>
<dbReference type="InterPro" id="IPR017871">
    <property type="entry name" value="ABC_transporter-like_CS"/>
</dbReference>
<dbReference type="InterPro" id="IPR003439">
    <property type="entry name" value="ABC_transporter-like_ATP-bd"/>
</dbReference>
<sequence>MKTYAVETAGLTKRFRSIPAVDAIDLKIPQGEIFGLVGENGAGKSTLMKLLAGMMQPSEGSFRLFGKEGKEDAFLYHRVGALIEQPGLIPSLTAMENMKTKALAMGLHDERELQRLLALCDIDKSGRKKVRAFSLGMKQRLGIALTLINDPDLLILDEPTNGIDPRGFEAIRSLLLRLNREEGKTIIISSHILEELSKIATSYGFMRKGRIIEQLSSQELEEKSQEYLLLRTPDAAGAAVLLEERFAVRSYRIVSASELQINERVDSAALIAALVKADIPVWECTLHHQSLEQYFFAKNGGERDVESAAQ</sequence>